<dbReference type="Gene3D" id="3.30.160.60">
    <property type="entry name" value="Classic Zinc Finger"/>
    <property type="match status" value="3"/>
</dbReference>
<comment type="subcellular location">
    <subcellularLocation>
        <location evidence="1">Nucleus</location>
    </subcellularLocation>
</comment>
<evidence type="ECO:0000256" key="3">
    <source>
        <dbReference type="ARBA" id="ARBA00022737"/>
    </source>
</evidence>
<dbReference type="GO" id="GO:0008170">
    <property type="term" value="F:N-methyltransferase activity"/>
    <property type="evidence" value="ECO:0007669"/>
    <property type="project" value="UniProtKB-ARBA"/>
</dbReference>
<feature type="domain" description="KRAB-related" evidence="13">
    <location>
        <begin position="1"/>
        <end position="64"/>
    </location>
</feature>
<dbReference type="GO" id="GO:0008270">
    <property type="term" value="F:zinc ion binding"/>
    <property type="evidence" value="ECO:0007669"/>
    <property type="project" value="UniProtKB-KW"/>
</dbReference>
<evidence type="ECO:0000256" key="2">
    <source>
        <dbReference type="ARBA" id="ARBA00022723"/>
    </source>
</evidence>
<dbReference type="PANTHER" id="PTHR16515:SF49">
    <property type="entry name" value="GASTRULA ZINC FINGER PROTEIN XLCGF49.1-LIKE-RELATED"/>
    <property type="match status" value="1"/>
</dbReference>
<dbReference type="Gene3D" id="2.170.270.10">
    <property type="entry name" value="SET domain"/>
    <property type="match status" value="1"/>
</dbReference>
<evidence type="ECO:0000256" key="8">
    <source>
        <dbReference type="ARBA" id="ARBA00023242"/>
    </source>
</evidence>
<comment type="caution">
    <text evidence="14">The sequence shown here is derived from an EMBL/GenBank/DDBJ whole genome shotgun (WGS) entry which is preliminary data.</text>
</comment>
<reference evidence="14" key="1">
    <citation type="journal article" date="2020" name="Cell">
        <title>Large-Scale Comparative Analyses of Tick Genomes Elucidate Their Genetic Diversity and Vector Capacities.</title>
        <authorList>
            <consortium name="Tick Genome and Microbiome Consortium (TIGMIC)"/>
            <person name="Jia N."/>
            <person name="Wang J."/>
            <person name="Shi W."/>
            <person name="Du L."/>
            <person name="Sun Y."/>
            <person name="Zhan W."/>
            <person name="Jiang J.F."/>
            <person name="Wang Q."/>
            <person name="Zhang B."/>
            <person name="Ji P."/>
            <person name="Bell-Sakyi L."/>
            <person name="Cui X.M."/>
            <person name="Yuan T.T."/>
            <person name="Jiang B.G."/>
            <person name="Yang W.F."/>
            <person name="Lam T.T."/>
            <person name="Chang Q.C."/>
            <person name="Ding S.J."/>
            <person name="Wang X.J."/>
            <person name="Zhu J.G."/>
            <person name="Ruan X.D."/>
            <person name="Zhao L."/>
            <person name="Wei J.T."/>
            <person name="Ye R.Z."/>
            <person name="Que T.C."/>
            <person name="Du C.H."/>
            <person name="Zhou Y.H."/>
            <person name="Cheng J.X."/>
            <person name="Dai P.F."/>
            <person name="Guo W.B."/>
            <person name="Han X.H."/>
            <person name="Huang E.J."/>
            <person name="Li L.F."/>
            <person name="Wei W."/>
            <person name="Gao Y.C."/>
            <person name="Liu J.Z."/>
            <person name="Shao H.Z."/>
            <person name="Wang X."/>
            <person name="Wang C.C."/>
            <person name="Yang T.C."/>
            <person name="Huo Q.B."/>
            <person name="Li W."/>
            <person name="Chen H.Y."/>
            <person name="Chen S.E."/>
            <person name="Zhou L.G."/>
            <person name="Ni X.B."/>
            <person name="Tian J.H."/>
            <person name="Sheng Y."/>
            <person name="Liu T."/>
            <person name="Pan Y.S."/>
            <person name="Xia L.Y."/>
            <person name="Li J."/>
            <person name="Zhao F."/>
            <person name="Cao W.C."/>
        </authorList>
    </citation>
    <scope>NUCLEOTIDE SEQUENCE</scope>
    <source>
        <strain evidence="14">Rsan-2018</strain>
    </source>
</reference>
<dbReference type="InterPro" id="IPR046341">
    <property type="entry name" value="SET_dom_sf"/>
</dbReference>
<keyword evidence="8" id="KW-0539">Nucleus</keyword>
<dbReference type="GO" id="GO:0005634">
    <property type="term" value="C:nucleus"/>
    <property type="evidence" value="ECO:0007669"/>
    <property type="project" value="UniProtKB-SubCell"/>
</dbReference>
<dbReference type="SMART" id="SM00355">
    <property type="entry name" value="ZnF_C2H2"/>
    <property type="match status" value="3"/>
</dbReference>
<organism evidence="14 15">
    <name type="scientific">Rhipicephalus sanguineus</name>
    <name type="common">Brown dog tick</name>
    <name type="synonym">Ixodes sanguineus</name>
    <dbReference type="NCBI Taxonomy" id="34632"/>
    <lineage>
        <taxon>Eukaryota</taxon>
        <taxon>Metazoa</taxon>
        <taxon>Ecdysozoa</taxon>
        <taxon>Arthropoda</taxon>
        <taxon>Chelicerata</taxon>
        <taxon>Arachnida</taxon>
        <taxon>Acari</taxon>
        <taxon>Parasitiformes</taxon>
        <taxon>Ixodida</taxon>
        <taxon>Ixodoidea</taxon>
        <taxon>Ixodidae</taxon>
        <taxon>Rhipicephalinae</taxon>
        <taxon>Rhipicephalus</taxon>
        <taxon>Rhipicephalus</taxon>
    </lineage>
</organism>
<dbReference type="VEuPathDB" id="VectorBase:RSAN_030273"/>
<keyword evidence="2" id="KW-0479">Metal-binding</keyword>
<evidence type="ECO:0000256" key="5">
    <source>
        <dbReference type="ARBA" id="ARBA00022833"/>
    </source>
</evidence>
<dbReference type="PROSITE" id="PS50280">
    <property type="entry name" value="SET"/>
    <property type="match status" value="1"/>
</dbReference>
<dbReference type="Pfam" id="PF21549">
    <property type="entry name" value="PRDM2_PR"/>
    <property type="match status" value="1"/>
</dbReference>
<dbReference type="PROSITE" id="PS50157">
    <property type="entry name" value="ZINC_FINGER_C2H2_2"/>
    <property type="match status" value="3"/>
</dbReference>
<evidence type="ECO:0000313" key="15">
    <source>
        <dbReference type="Proteomes" id="UP000821837"/>
    </source>
</evidence>
<keyword evidence="6" id="KW-0805">Transcription regulation</keyword>
<keyword evidence="5" id="KW-0862">Zinc</keyword>
<dbReference type="InterPro" id="IPR013087">
    <property type="entry name" value="Znf_C2H2_type"/>
</dbReference>
<evidence type="ECO:0000259" key="11">
    <source>
        <dbReference type="PROSITE" id="PS50157"/>
    </source>
</evidence>
<dbReference type="InterPro" id="IPR001214">
    <property type="entry name" value="SET_dom"/>
</dbReference>
<dbReference type="EMBL" id="JABSTV010001254">
    <property type="protein sequence ID" value="KAH7939368.1"/>
    <property type="molecule type" value="Genomic_DNA"/>
</dbReference>
<reference evidence="14" key="2">
    <citation type="submission" date="2021-09" db="EMBL/GenBank/DDBJ databases">
        <authorList>
            <person name="Jia N."/>
            <person name="Wang J."/>
            <person name="Shi W."/>
            <person name="Du L."/>
            <person name="Sun Y."/>
            <person name="Zhan W."/>
            <person name="Jiang J."/>
            <person name="Wang Q."/>
            <person name="Zhang B."/>
            <person name="Ji P."/>
            <person name="Sakyi L.B."/>
            <person name="Cui X."/>
            <person name="Yuan T."/>
            <person name="Jiang B."/>
            <person name="Yang W."/>
            <person name="Lam T.T.-Y."/>
            <person name="Chang Q."/>
            <person name="Ding S."/>
            <person name="Wang X."/>
            <person name="Zhu J."/>
            <person name="Ruan X."/>
            <person name="Zhao L."/>
            <person name="Wei J."/>
            <person name="Que T."/>
            <person name="Du C."/>
            <person name="Cheng J."/>
            <person name="Dai P."/>
            <person name="Han X."/>
            <person name="Huang E."/>
            <person name="Gao Y."/>
            <person name="Liu J."/>
            <person name="Shao H."/>
            <person name="Ye R."/>
            <person name="Li L."/>
            <person name="Wei W."/>
            <person name="Wang X."/>
            <person name="Wang C."/>
            <person name="Huo Q."/>
            <person name="Li W."/>
            <person name="Guo W."/>
            <person name="Chen H."/>
            <person name="Chen S."/>
            <person name="Zhou L."/>
            <person name="Zhou L."/>
            <person name="Ni X."/>
            <person name="Tian J."/>
            <person name="Zhou Y."/>
            <person name="Sheng Y."/>
            <person name="Liu T."/>
            <person name="Pan Y."/>
            <person name="Xia L."/>
            <person name="Li J."/>
            <person name="Zhao F."/>
            <person name="Cao W."/>
        </authorList>
    </citation>
    <scope>NUCLEOTIDE SEQUENCE</scope>
    <source>
        <strain evidence="14">Rsan-2018</strain>
        <tissue evidence="14">Larvae</tissue>
    </source>
</reference>
<sequence>MSSSNVEGVRRYFTDQEWMKLPDYMKVRYGNIKENYDKMVALGLQPPIPEFMDAKPAARNAPAKPNSCRYGCSHEDPSECPVHGPSFYVRGVPLEDFELAKKKMPKGLAVLRSKIKGAQLGIFAVEPLAEGHCFGPYAHSSAKPNISQAADEEEGEREPPKTGEAGPEIARWICYVNCAPSEHQCNLVVIQQAGLVYYQTCQPLEQSAELMVWCGIINSVAPLGLDRHLAIHASVKPFKCEECAESFTKAVLLKRHKKRHTGALMYKCPECGREFGMVTHFKSHVQSHAGLKPYSCRVCGRAFARKCHWSRHEILMHGKR</sequence>
<keyword evidence="3" id="KW-0677">Repeat</keyword>
<dbReference type="Proteomes" id="UP000821837">
    <property type="component" value="Chromosome 8"/>
</dbReference>
<evidence type="ECO:0000256" key="4">
    <source>
        <dbReference type="ARBA" id="ARBA00022771"/>
    </source>
</evidence>
<dbReference type="SUPFAM" id="SSF109640">
    <property type="entry name" value="KRAB domain (Kruppel-associated box)"/>
    <property type="match status" value="1"/>
</dbReference>
<evidence type="ECO:0000256" key="10">
    <source>
        <dbReference type="SAM" id="MobiDB-lite"/>
    </source>
</evidence>
<evidence type="ECO:0000256" key="7">
    <source>
        <dbReference type="ARBA" id="ARBA00023163"/>
    </source>
</evidence>
<feature type="domain" description="C2H2-type" evidence="11">
    <location>
        <begin position="294"/>
        <end position="320"/>
    </location>
</feature>
<dbReference type="SUPFAM" id="SSF57667">
    <property type="entry name" value="beta-beta-alpha zinc fingers"/>
    <property type="match status" value="2"/>
</dbReference>
<evidence type="ECO:0000313" key="14">
    <source>
        <dbReference type="EMBL" id="KAH7939368.1"/>
    </source>
</evidence>
<evidence type="ECO:0000256" key="6">
    <source>
        <dbReference type="ARBA" id="ARBA00023015"/>
    </source>
</evidence>
<dbReference type="Pfam" id="PF00096">
    <property type="entry name" value="zf-C2H2"/>
    <property type="match status" value="2"/>
</dbReference>
<dbReference type="PROSITE" id="PS00028">
    <property type="entry name" value="ZINC_FINGER_C2H2_1"/>
    <property type="match status" value="3"/>
</dbReference>
<accession>A0A9D4SPM1</accession>
<dbReference type="GO" id="GO:0008276">
    <property type="term" value="F:protein methyltransferase activity"/>
    <property type="evidence" value="ECO:0007669"/>
    <property type="project" value="UniProtKB-ARBA"/>
</dbReference>
<feature type="domain" description="SET" evidence="12">
    <location>
        <begin position="106"/>
        <end position="215"/>
    </location>
</feature>
<dbReference type="GO" id="GO:0006355">
    <property type="term" value="P:regulation of DNA-templated transcription"/>
    <property type="evidence" value="ECO:0007669"/>
    <property type="project" value="InterPro"/>
</dbReference>
<keyword evidence="4 9" id="KW-0863">Zinc-finger</keyword>
<dbReference type="FunFam" id="3.30.160.60:FF:000446">
    <property type="entry name" value="Zinc finger protein"/>
    <property type="match status" value="1"/>
</dbReference>
<dbReference type="InterPro" id="IPR036236">
    <property type="entry name" value="Znf_C2H2_sf"/>
</dbReference>
<dbReference type="GO" id="GO:0008757">
    <property type="term" value="F:S-adenosylmethionine-dependent methyltransferase activity"/>
    <property type="evidence" value="ECO:0007669"/>
    <property type="project" value="UniProtKB-ARBA"/>
</dbReference>
<evidence type="ECO:0000259" key="13">
    <source>
        <dbReference type="PROSITE" id="PS50806"/>
    </source>
</evidence>
<feature type="region of interest" description="Disordered" evidence="10">
    <location>
        <begin position="141"/>
        <end position="165"/>
    </location>
</feature>
<feature type="domain" description="C2H2-type" evidence="11">
    <location>
        <begin position="266"/>
        <end position="293"/>
    </location>
</feature>
<dbReference type="PANTHER" id="PTHR16515">
    <property type="entry name" value="PR DOMAIN ZINC FINGER PROTEIN"/>
    <property type="match status" value="1"/>
</dbReference>
<keyword evidence="15" id="KW-1185">Reference proteome</keyword>
<evidence type="ECO:0000259" key="12">
    <source>
        <dbReference type="PROSITE" id="PS50280"/>
    </source>
</evidence>
<feature type="domain" description="C2H2-type" evidence="11">
    <location>
        <begin position="238"/>
        <end position="265"/>
    </location>
</feature>
<keyword evidence="7" id="KW-0804">Transcription</keyword>
<dbReference type="InterPro" id="IPR036051">
    <property type="entry name" value="KRAB_dom_sf"/>
</dbReference>
<dbReference type="InterPro" id="IPR050331">
    <property type="entry name" value="Zinc_finger"/>
</dbReference>
<dbReference type="FunFam" id="3.30.160.60:FF:002343">
    <property type="entry name" value="Zinc finger protein 33A"/>
    <property type="match status" value="1"/>
</dbReference>
<evidence type="ECO:0000256" key="9">
    <source>
        <dbReference type="PROSITE-ProRule" id="PRU00042"/>
    </source>
</evidence>
<protein>
    <submittedName>
        <fullName evidence="14">Uncharacterized protein</fullName>
    </submittedName>
</protein>
<proteinExistence type="predicted"/>
<dbReference type="InterPro" id="IPR003655">
    <property type="entry name" value="aKRAB"/>
</dbReference>
<dbReference type="AlphaFoldDB" id="A0A9D4SPM1"/>
<name>A0A9D4SPM1_RHISA</name>
<dbReference type="PROSITE" id="PS50806">
    <property type="entry name" value="KRAB_RELATED"/>
    <property type="match status" value="1"/>
</dbReference>
<evidence type="ECO:0000256" key="1">
    <source>
        <dbReference type="ARBA" id="ARBA00004123"/>
    </source>
</evidence>
<gene>
    <name evidence="14" type="ORF">HPB52_011431</name>
</gene>